<dbReference type="PANTHER" id="PTHR43744">
    <property type="entry name" value="ABC TRANSPORTER PERMEASE PROTEIN MG189-RELATED-RELATED"/>
    <property type="match status" value="1"/>
</dbReference>
<dbReference type="KEGG" id="pgm:PGRAT_15190"/>
<feature type="transmembrane region" description="Helical" evidence="7">
    <location>
        <begin position="140"/>
        <end position="161"/>
    </location>
</feature>
<dbReference type="InterPro" id="IPR035906">
    <property type="entry name" value="MetI-like_sf"/>
</dbReference>
<dbReference type="STRING" id="189425.PGRAT_15190"/>
<gene>
    <name evidence="9" type="ORF">PGRAT_15190</name>
</gene>
<dbReference type="AlphaFoldDB" id="A0A089M4V2"/>
<keyword evidence="6 7" id="KW-0472">Membrane</keyword>
<feature type="transmembrane region" description="Helical" evidence="7">
    <location>
        <begin position="109"/>
        <end position="134"/>
    </location>
</feature>
<dbReference type="PANTHER" id="PTHR43744:SF9">
    <property type="entry name" value="POLYGALACTURONAN_RHAMNOGALACTURONAN TRANSPORT SYSTEM PERMEASE PROTEIN YTCP"/>
    <property type="match status" value="1"/>
</dbReference>
<feature type="transmembrane region" description="Helical" evidence="7">
    <location>
        <begin position="73"/>
        <end position="97"/>
    </location>
</feature>
<feature type="transmembrane region" description="Helical" evidence="7">
    <location>
        <begin position="182"/>
        <end position="207"/>
    </location>
</feature>
<accession>A0A089M4V2</accession>
<dbReference type="SUPFAM" id="SSF161098">
    <property type="entry name" value="MetI-like"/>
    <property type="match status" value="1"/>
</dbReference>
<evidence type="ECO:0000256" key="3">
    <source>
        <dbReference type="ARBA" id="ARBA00022475"/>
    </source>
</evidence>
<evidence type="ECO:0000313" key="9">
    <source>
        <dbReference type="EMBL" id="AIQ68811.1"/>
    </source>
</evidence>
<name>A0A089M4V2_9BACL</name>
<dbReference type="Pfam" id="PF00528">
    <property type="entry name" value="BPD_transp_1"/>
    <property type="match status" value="1"/>
</dbReference>
<dbReference type="Proteomes" id="UP000029500">
    <property type="component" value="Chromosome"/>
</dbReference>
<dbReference type="InterPro" id="IPR000515">
    <property type="entry name" value="MetI-like"/>
</dbReference>
<comment type="similarity">
    <text evidence="7">Belongs to the binding-protein-dependent transport system permease family.</text>
</comment>
<protein>
    <submittedName>
        <fullName evidence="9">ABC transporter permease</fullName>
    </submittedName>
</protein>
<evidence type="ECO:0000256" key="2">
    <source>
        <dbReference type="ARBA" id="ARBA00022448"/>
    </source>
</evidence>
<evidence type="ECO:0000259" key="8">
    <source>
        <dbReference type="PROSITE" id="PS50928"/>
    </source>
</evidence>
<dbReference type="GO" id="GO:0005886">
    <property type="term" value="C:plasma membrane"/>
    <property type="evidence" value="ECO:0007669"/>
    <property type="project" value="UniProtKB-SubCell"/>
</dbReference>
<feature type="domain" description="ABC transmembrane type-1" evidence="8">
    <location>
        <begin position="74"/>
        <end position="286"/>
    </location>
</feature>
<dbReference type="EMBL" id="CP009287">
    <property type="protein sequence ID" value="AIQ68811.1"/>
    <property type="molecule type" value="Genomic_DNA"/>
</dbReference>
<evidence type="ECO:0000256" key="6">
    <source>
        <dbReference type="ARBA" id="ARBA00023136"/>
    </source>
</evidence>
<comment type="subcellular location">
    <subcellularLocation>
        <location evidence="1 7">Cell membrane</location>
        <topology evidence="1 7">Multi-pass membrane protein</topology>
    </subcellularLocation>
</comment>
<evidence type="ECO:0000256" key="7">
    <source>
        <dbReference type="RuleBase" id="RU363032"/>
    </source>
</evidence>
<keyword evidence="10" id="KW-1185">Reference proteome</keyword>
<keyword evidence="5 7" id="KW-1133">Transmembrane helix</keyword>
<keyword evidence="2 7" id="KW-0813">Transport</keyword>
<proteinExistence type="inferred from homology"/>
<dbReference type="RefSeq" id="WP_025704072.1">
    <property type="nucleotide sequence ID" value="NZ_CP009287.1"/>
</dbReference>
<dbReference type="OrthoDB" id="9810086at2"/>
<keyword evidence="4 7" id="KW-0812">Transmembrane</keyword>
<dbReference type="CDD" id="cd06261">
    <property type="entry name" value="TM_PBP2"/>
    <property type="match status" value="1"/>
</dbReference>
<dbReference type="GO" id="GO:0055085">
    <property type="term" value="P:transmembrane transport"/>
    <property type="evidence" value="ECO:0007669"/>
    <property type="project" value="InterPro"/>
</dbReference>
<evidence type="ECO:0000256" key="4">
    <source>
        <dbReference type="ARBA" id="ARBA00022692"/>
    </source>
</evidence>
<evidence type="ECO:0000256" key="5">
    <source>
        <dbReference type="ARBA" id="ARBA00022989"/>
    </source>
</evidence>
<sequence>MMKLSAGDKVLQVMIYAVLLLLGFITLYPFWNSLVISFNVGSDTALGGITFWPRSPTLDNYEVVFRDSRIGHAFLISILRTIVGTTLSVLFTAILAYGLSRHELMGRKVYMVFCIITMYFSGGLIPTFLLLRGFGMMDTFWVLVIPGMISVYNMIIFRTFFLGLPAGLVESARIDGCNHIGVLTRIILPISGPVVATLSLFTAVYHWNDWFSASIYINDTRLIPIQTLLKQILNSNIVTDQLQKAIGSSAAAQDRLALVQSVTSKSLIMATTMVATLPIIMVYPFLQKYFVKGVLIGSLKE</sequence>
<dbReference type="eggNOG" id="COG0395">
    <property type="taxonomic scope" value="Bacteria"/>
</dbReference>
<feature type="transmembrane region" description="Helical" evidence="7">
    <location>
        <begin position="12"/>
        <end position="31"/>
    </location>
</feature>
<keyword evidence="3" id="KW-1003">Cell membrane</keyword>
<feature type="transmembrane region" description="Helical" evidence="7">
    <location>
        <begin position="267"/>
        <end position="286"/>
    </location>
</feature>
<reference evidence="9 10" key="1">
    <citation type="submission" date="2014-08" db="EMBL/GenBank/DDBJ databases">
        <title>Comparative genomics of the Paenibacillus odorifer group.</title>
        <authorList>
            <person name="den Bakker H.C."/>
            <person name="Tsai Y.-C."/>
            <person name="Martin N."/>
            <person name="Korlach J."/>
            <person name="Wiedmann M."/>
        </authorList>
    </citation>
    <scope>NUCLEOTIDE SEQUENCE [LARGE SCALE GENOMIC DNA]</scope>
    <source>
        <strain evidence="9 10">DSM 15220</strain>
    </source>
</reference>
<dbReference type="PROSITE" id="PS50928">
    <property type="entry name" value="ABC_TM1"/>
    <property type="match status" value="1"/>
</dbReference>
<organism evidence="9 10">
    <name type="scientific">Paenibacillus graminis</name>
    <dbReference type="NCBI Taxonomy" id="189425"/>
    <lineage>
        <taxon>Bacteria</taxon>
        <taxon>Bacillati</taxon>
        <taxon>Bacillota</taxon>
        <taxon>Bacilli</taxon>
        <taxon>Bacillales</taxon>
        <taxon>Paenibacillaceae</taxon>
        <taxon>Paenibacillus</taxon>
    </lineage>
</organism>
<dbReference type="HOGENOM" id="CLU_016047_1_0_9"/>
<evidence type="ECO:0000313" key="10">
    <source>
        <dbReference type="Proteomes" id="UP000029500"/>
    </source>
</evidence>
<dbReference type="Gene3D" id="1.10.3720.10">
    <property type="entry name" value="MetI-like"/>
    <property type="match status" value="1"/>
</dbReference>
<evidence type="ECO:0000256" key="1">
    <source>
        <dbReference type="ARBA" id="ARBA00004651"/>
    </source>
</evidence>